<dbReference type="Gene3D" id="3.10.20.880">
    <property type="match status" value="1"/>
</dbReference>
<evidence type="ECO:0000313" key="4">
    <source>
        <dbReference type="Proteomes" id="UP000070341"/>
    </source>
</evidence>
<organism evidence="3 4">
    <name type="scientific">candidate division MSBL1 archaeon SCGC-AAA259M10</name>
    <dbReference type="NCBI Taxonomy" id="1698270"/>
    <lineage>
        <taxon>Archaea</taxon>
        <taxon>Methanobacteriati</taxon>
        <taxon>Methanobacteriota</taxon>
        <taxon>candidate division MSBL1</taxon>
    </lineage>
</organism>
<dbReference type="CDD" id="cd00207">
    <property type="entry name" value="fer2"/>
    <property type="match status" value="1"/>
</dbReference>
<dbReference type="Pfam" id="PF14574">
    <property type="entry name" value="RACo_C_ter"/>
    <property type="match status" value="1"/>
</dbReference>
<reference evidence="3 4" key="1">
    <citation type="journal article" date="2016" name="Sci. Rep.">
        <title>Metabolic traits of an uncultured archaeal lineage -MSBL1- from brine pools of the Red Sea.</title>
        <authorList>
            <person name="Mwirichia R."/>
            <person name="Alam I."/>
            <person name="Rashid M."/>
            <person name="Vinu M."/>
            <person name="Ba-Alawi W."/>
            <person name="Anthony Kamau A."/>
            <person name="Kamanda Ngugi D."/>
            <person name="Goker M."/>
            <person name="Klenk H.P."/>
            <person name="Bajic V."/>
            <person name="Stingl U."/>
        </authorList>
    </citation>
    <scope>NUCLEOTIDE SEQUENCE [LARGE SCALE GENOMIC DNA]</scope>
    <source>
        <strain evidence="3">SCGC-AAA259M10</strain>
    </source>
</reference>
<evidence type="ECO:0000259" key="2">
    <source>
        <dbReference type="PROSITE" id="PS51085"/>
    </source>
</evidence>
<dbReference type="EMBL" id="LHXU01000059">
    <property type="protein sequence ID" value="KXA99286.1"/>
    <property type="molecule type" value="Genomic_DNA"/>
</dbReference>
<keyword evidence="1" id="KW-0175">Coiled coil</keyword>
<dbReference type="Gene3D" id="3.10.20.30">
    <property type="match status" value="1"/>
</dbReference>
<dbReference type="Pfam" id="PF00111">
    <property type="entry name" value="Fer2"/>
    <property type="match status" value="1"/>
</dbReference>
<dbReference type="InterPro" id="IPR001041">
    <property type="entry name" value="2Fe-2S_ferredoxin-type"/>
</dbReference>
<dbReference type="SUPFAM" id="SSF53067">
    <property type="entry name" value="Actin-like ATPase domain"/>
    <property type="match status" value="1"/>
</dbReference>
<dbReference type="PROSITE" id="PS51085">
    <property type="entry name" value="2FE2S_FER_2"/>
    <property type="match status" value="1"/>
</dbReference>
<sequence>MTRLLFKPGALEGNFSKGTTLLEAAQELDIEVESLCGGEGLCGRCKVIIEEGQKHLSPLTESEEILLSGEEIEKDYRLSCMAKVGDEGFVRVRVPSESLRKGQIVLTEGREVKFEKNPSVKKYHLKIPRPTLKDATADYERMKKHLKRRYRVNCHDIDYLVQKELPNLLRHKEGENKEDWDITVTLWGEKEIISVDPGMNENMFGLAIDVGTSTLAGYLMDLRNGETRAVSSSLNPQLEFGEDLMTRISYVIEEENGRRKMQEKVIDEVNEIIDELREEAGIDRDEIYEIVLVGNTAMHHFFLGIDPACLPRSPFIPARQGSIKGKAREFGVNINPSGLVYWLPVNGGWIGADNIAVMLATRIYENPENSLVIDIGTNGEVAFGNEEKAYATSAAAGPALEGAQIKHGMRAQEGSIEEIKIDPGSLEPTYRTIGDEPPVGICGSGIIDGAAEMLKSGIIEKNGRFNEDKRKKNDRIRRSKDDLFEYVIAWTDECSIDLDITMTQRDIREIQKAKGAIQAAARVLMQKWGTEKIDQVLLAGAFGNYIDKESAMTIGLFPESDLEKVKSIGNAAGTGAKLSIMSKEKKKEAEKIPDLVEFFEIAGTEEFRKNYMETMYLPHKNPELYPRVEKLISY</sequence>
<name>A0A133UYL2_9EURY</name>
<dbReference type="InterPro" id="IPR052911">
    <property type="entry name" value="Corrinoid_activation_enz"/>
</dbReference>
<evidence type="ECO:0000313" key="3">
    <source>
        <dbReference type="EMBL" id="KXA99286.1"/>
    </source>
</evidence>
<dbReference type="Proteomes" id="UP000070341">
    <property type="component" value="Unassembled WGS sequence"/>
</dbReference>
<dbReference type="Gene3D" id="3.30.420.480">
    <property type="entry name" value="Domain of unknown function (DUF4445)"/>
    <property type="match status" value="1"/>
</dbReference>
<comment type="caution">
    <text evidence="3">The sequence shown here is derived from an EMBL/GenBank/DDBJ whole genome shotgun (WGS) entry which is preliminary data.</text>
</comment>
<dbReference type="Pfam" id="PF17651">
    <property type="entry name" value="Raco_middle"/>
    <property type="match status" value="1"/>
</dbReference>
<keyword evidence="4" id="KW-1185">Reference proteome</keyword>
<dbReference type="InterPro" id="IPR040506">
    <property type="entry name" value="RACo_linker"/>
</dbReference>
<dbReference type="PANTHER" id="PTHR42895">
    <property type="entry name" value="IRON-SULFUR CLUSTER-BINDING PROTEIN-RELATED"/>
    <property type="match status" value="1"/>
</dbReference>
<dbReference type="GO" id="GO:0051536">
    <property type="term" value="F:iron-sulfur cluster binding"/>
    <property type="evidence" value="ECO:0007669"/>
    <property type="project" value="InterPro"/>
</dbReference>
<dbReference type="PANTHER" id="PTHR42895:SF1">
    <property type="entry name" value="IRON-SULFUR CLUSTER PROTEIN"/>
    <property type="match status" value="1"/>
</dbReference>
<proteinExistence type="predicted"/>
<dbReference type="AlphaFoldDB" id="A0A133UYL2"/>
<dbReference type="InterPro" id="IPR012675">
    <property type="entry name" value="Beta-grasp_dom_sf"/>
</dbReference>
<evidence type="ECO:0000256" key="1">
    <source>
        <dbReference type="SAM" id="Coils"/>
    </source>
</evidence>
<accession>A0A133UYL2</accession>
<protein>
    <recommendedName>
        <fullName evidence="2">2Fe-2S ferredoxin-type domain-containing protein</fullName>
    </recommendedName>
</protein>
<dbReference type="SUPFAM" id="SSF54292">
    <property type="entry name" value="2Fe-2S ferredoxin-like"/>
    <property type="match status" value="1"/>
</dbReference>
<gene>
    <name evidence="3" type="ORF">AKJ40_03505</name>
</gene>
<dbReference type="InterPro" id="IPR043129">
    <property type="entry name" value="ATPase_NBD"/>
</dbReference>
<dbReference type="InterPro" id="IPR027980">
    <property type="entry name" value="RACo_C"/>
</dbReference>
<dbReference type="InterPro" id="IPR036010">
    <property type="entry name" value="2Fe-2S_ferredoxin-like_sf"/>
</dbReference>
<feature type="coiled-coil region" evidence="1">
    <location>
        <begin position="259"/>
        <end position="286"/>
    </location>
</feature>
<dbReference type="InterPro" id="IPR042259">
    <property type="entry name" value="Raco-like_middle_sf"/>
</dbReference>
<dbReference type="Pfam" id="PF17650">
    <property type="entry name" value="RACo_linker"/>
    <property type="match status" value="1"/>
</dbReference>
<dbReference type="InterPro" id="IPR041414">
    <property type="entry name" value="Raco-like_middle"/>
</dbReference>
<feature type="domain" description="2Fe-2S ferredoxin-type" evidence="2">
    <location>
        <begin position="2"/>
        <end position="98"/>
    </location>
</feature>